<keyword evidence="5" id="KW-0521">NADP</keyword>
<evidence type="ECO:0000313" key="9">
    <source>
        <dbReference type="Proteomes" id="UP001308179"/>
    </source>
</evidence>
<dbReference type="Proteomes" id="UP001308179">
    <property type="component" value="Unassembled WGS sequence"/>
</dbReference>
<dbReference type="PANTHER" id="PTHR43098">
    <property type="entry name" value="L-ORNITHINE N(5)-MONOOXYGENASE-RELATED"/>
    <property type="match status" value="1"/>
</dbReference>
<dbReference type="InterPro" id="IPR036188">
    <property type="entry name" value="FAD/NAD-bd_sf"/>
</dbReference>
<evidence type="ECO:0000256" key="7">
    <source>
        <dbReference type="ARBA" id="ARBA00023033"/>
    </source>
</evidence>
<sequence>KCETEGIKYINPTDEATKEWKKRINYLSELTLMPTTKSTYMGGSDPNKAFEQTCYAGGLYAYGKEIRAVLPDLKGFDIVKA</sequence>
<reference evidence="8 9" key="1">
    <citation type="submission" date="2023-08" db="EMBL/GenBank/DDBJ databases">
        <title>Black Yeasts Isolated from many extreme environments.</title>
        <authorList>
            <person name="Coleine C."/>
            <person name="Stajich J.E."/>
            <person name="Selbmann L."/>
        </authorList>
    </citation>
    <scope>NUCLEOTIDE SEQUENCE [LARGE SCALE GENOMIC DNA]</scope>
    <source>
        <strain evidence="8 9">CCFEE 5386</strain>
    </source>
</reference>
<keyword evidence="7" id="KW-0503">Monooxygenase</keyword>
<evidence type="ECO:0000256" key="1">
    <source>
        <dbReference type="ARBA" id="ARBA00001974"/>
    </source>
</evidence>
<organism evidence="8 9">
    <name type="scientific">Rachicladosporium monterosium</name>
    <dbReference type="NCBI Taxonomy" id="1507873"/>
    <lineage>
        <taxon>Eukaryota</taxon>
        <taxon>Fungi</taxon>
        <taxon>Dikarya</taxon>
        <taxon>Ascomycota</taxon>
        <taxon>Pezizomycotina</taxon>
        <taxon>Dothideomycetes</taxon>
        <taxon>Dothideomycetidae</taxon>
        <taxon>Cladosporiales</taxon>
        <taxon>Cladosporiaceae</taxon>
        <taxon>Rachicladosporium</taxon>
    </lineage>
</organism>
<keyword evidence="3" id="KW-0285">Flavoprotein</keyword>
<dbReference type="InterPro" id="IPR050775">
    <property type="entry name" value="FAD-binding_Monooxygenases"/>
</dbReference>
<keyword evidence="4" id="KW-0274">FAD</keyword>
<proteinExistence type="inferred from homology"/>
<dbReference type="EMBL" id="JAVRRR010000005">
    <property type="protein sequence ID" value="KAK5148507.1"/>
    <property type="molecule type" value="Genomic_DNA"/>
</dbReference>
<gene>
    <name evidence="8" type="ORF">LTR32_000234</name>
</gene>
<comment type="caution">
    <text evidence="8">The sequence shown here is derived from an EMBL/GenBank/DDBJ whole genome shotgun (WGS) entry which is preliminary data.</text>
</comment>
<evidence type="ECO:0000256" key="2">
    <source>
        <dbReference type="ARBA" id="ARBA00010139"/>
    </source>
</evidence>
<comment type="similarity">
    <text evidence="2">Belongs to the FAD-binding monooxygenase family.</text>
</comment>
<keyword evidence="6" id="KW-0560">Oxidoreductase</keyword>
<accession>A0ABR0LHX2</accession>
<feature type="non-terminal residue" evidence="8">
    <location>
        <position position="1"/>
    </location>
</feature>
<comment type="cofactor">
    <cofactor evidence="1">
        <name>FAD</name>
        <dbReference type="ChEBI" id="CHEBI:57692"/>
    </cofactor>
</comment>
<evidence type="ECO:0000256" key="5">
    <source>
        <dbReference type="ARBA" id="ARBA00022857"/>
    </source>
</evidence>
<protein>
    <submittedName>
        <fullName evidence="8">Uncharacterized protein</fullName>
    </submittedName>
</protein>
<evidence type="ECO:0000256" key="4">
    <source>
        <dbReference type="ARBA" id="ARBA00022827"/>
    </source>
</evidence>
<dbReference type="PANTHER" id="PTHR43098:SF3">
    <property type="entry name" value="L-ORNITHINE N(5)-MONOOXYGENASE-RELATED"/>
    <property type="match status" value="1"/>
</dbReference>
<evidence type="ECO:0000256" key="6">
    <source>
        <dbReference type="ARBA" id="ARBA00023002"/>
    </source>
</evidence>
<name>A0ABR0LHX2_9PEZI</name>
<evidence type="ECO:0000313" key="8">
    <source>
        <dbReference type="EMBL" id="KAK5148507.1"/>
    </source>
</evidence>
<evidence type="ECO:0000256" key="3">
    <source>
        <dbReference type="ARBA" id="ARBA00022630"/>
    </source>
</evidence>
<dbReference type="Gene3D" id="3.50.50.60">
    <property type="entry name" value="FAD/NAD(P)-binding domain"/>
    <property type="match status" value="1"/>
</dbReference>
<keyword evidence="9" id="KW-1185">Reference proteome</keyword>